<sequence>MKNLEQAKTVTQAVIFKRGRAAASLSRHPSVGVVFSYLPTYLSSGGPAIASTLPALDVPVTLGHGSVPAFFAGLLPEGERLSKLRWAVKTTINDEFSLLVAAGENPVGDVQILPAGHEPQKVPALLTVTKNMAAMNFGDFASVPGPVDHSALPGMQDKVTASYLHDKDPSRAYILKFNDGSHARQVETEFMLLRKARQLSIPVADARLVYDGVGQAALLVSRFDRSPSGSLAVEDCSQLMGLLPGRKHSVPSEAVAAAAVNMCSAQSLAARNIFLQFLFAWLTGNGNLHAKNISVVQQHNGEWLVAPAYDLQCTLAAEIEQGFAAGVPGGILTDLTDGDPSRDPGMALPVGGSAGSRTGLNRNDWLRFGRSLHIPERLVAKCIDKALAASVMTTAELPFERGVSAAVVRVLGIRRAAIQR</sequence>
<evidence type="ECO:0000256" key="1">
    <source>
        <dbReference type="ARBA" id="ARBA00010164"/>
    </source>
</evidence>
<dbReference type="Pfam" id="PF13657">
    <property type="entry name" value="Couple_hipA"/>
    <property type="match status" value="1"/>
</dbReference>
<evidence type="ECO:0000313" key="7">
    <source>
        <dbReference type="Proteomes" id="UP000237061"/>
    </source>
</evidence>
<keyword evidence="3" id="KW-0418">Kinase</keyword>
<evidence type="ECO:0000256" key="2">
    <source>
        <dbReference type="ARBA" id="ARBA00022679"/>
    </source>
</evidence>
<organism evidence="6 7">
    <name type="scientific">Arthrobacter glacialis</name>
    <dbReference type="NCBI Taxonomy" id="1664"/>
    <lineage>
        <taxon>Bacteria</taxon>
        <taxon>Bacillati</taxon>
        <taxon>Actinomycetota</taxon>
        <taxon>Actinomycetes</taxon>
        <taxon>Micrococcales</taxon>
        <taxon>Micrococcaceae</taxon>
        <taxon>Arthrobacter</taxon>
    </lineage>
</organism>
<dbReference type="InterPro" id="IPR012893">
    <property type="entry name" value="HipA-like_C"/>
</dbReference>
<dbReference type="RefSeq" id="WP_103465053.1">
    <property type="nucleotide sequence ID" value="NZ_PPXC01000004.1"/>
</dbReference>
<keyword evidence="2" id="KW-0808">Transferase</keyword>
<dbReference type="PANTHER" id="PTHR37419:SF1">
    <property type="entry name" value="SERINE_THREONINE-PROTEIN KINASE TOXIN HIPA"/>
    <property type="match status" value="1"/>
</dbReference>
<comment type="caution">
    <text evidence="6">The sequence shown here is derived from an EMBL/GenBank/DDBJ whole genome shotgun (WGS) entry which is preliminary data.</text>
</comment>
<evidence type="ECO:0000259" key="4">
    <source>
        <dbReference type="Pfam" id="PF07804"/>
    </source>
</evidence>
<dbReference type="GO" id="GO:0004674">
    <property type="term" value="F:protein serine/threonine kinase activity"/>
    <property type="evidence" value="ECO:0007669"/>
    <property type="project" value="TreeGrafter"/>
</dbReference>
<gene>
    <name evidence="6" type="ORF">CVS27_07240</name>
</gene>
<evidence type="ECO:0000259" key="5">
    <source>
        <dbReference type="Pfam" id="PF13657"/>
    </source>
</evidence>
<dbReference type="AlphaFoldDB" id="A0A2S3ZYJ0"/>
<keyword evidence="7" id="KW-1185">Reference proteome</keyword>
<dbReference type="InterPro" id="IPR052028">
    <property type="entry name" value="HipA_Ser/Thr_kinase"/>
</dbReference>
<feature type="domain" description="HipA-like C-terminal" evidence="4">
    <location>
        <begin position="151"/>
        <end position="389"/>
    </location>
</feature>
<proteinExistence type="inferred from homology"/>
<feature type="domain" description="HipA N-terminal subdomain 1" evidence="5">
    <location>
        <begin position="15"/>
        <end position="112"/>
    </location>
</feature>
<comment type="similarity">
    <text evidence="1">Belongs to the HipA Ser/Thr kinase family.</text>
</comment>
<protein>
    <submittedName>
        <fullName evidence="6">Type II toxin-antitoxin system HipA family toxin</fullName>
    </submittedName>
</protein>
<dbReference type="InterPro" id="IPR017508">
    <property type="entry name" value="HipA_N1"/>
</dbReference>
<dbReference type="GO" id="GO:0005829">
    <property type="term" value="C:cytosol"/>
    <property type="evidence" value="ECO:0007669"/>
    <property type="project" value="TreeGrafter"/>
</dbReference>
<name>A0A2S3ZYJ0_ARTGL</name>
<dbReference type="Proteomes" id="UP000237061">
    <property type="component" value="Unassembled WGS sequence"/>
</dbReference>
<dbReference type="EMBL" id="PPXC01000004">
    <property type="protein sequence ID" value="POH74345.1"/>
    <property type="molecule type" value="Genomic_DNA"/>
</dbReference>
<dbReference type="Pfam" id="PF07804">
    <property type="entry name" value="HipA_C"/>
    <property type="match status" value="1"/>
</dbReference>
<evidence type="ECO:0000256" key="3">
    <source>
        <dbReference type="ARBA" id="ARBA00022777"/>
    </source>
</evidence>
<reference evidence="6 7" key="1">
    <citation type="submission" date="2018-01" db="EMBL/GenBank/DDBJ databases">
        <title>Arthrobacter sp. nov., from glaciers in China.</title>
        <authorList>
            <person name="Liu Q."/>
            <person name="Xin Y.-H."/>
        </authorList>
    </citation>
    <scope>NUCLEOTIDE SEQUENCE [LARGE SCALE GENOMIC DNA]</scope>
    <source>
        <strain evidence="6 7">HLT2-12-2</strain>
    </source>
</reference>
<evidence type="ECO:0000313" key="6">
    <source>
        <dbReference type="EMBL" id="POH74345.1"/>
    </source>
</evidence>
<accession>A0A2S3ZYJ0</accession>
<dbReference type="NCBIfam" id="TIGR03071">
    <property type="entry name" value="couple_hipA"/>
    <property type="match status" value="1"/>
</dbReference>
<dbReference type="PANTHER" id="PTHR37419">
    <property type="entry name" value="SERINE/THREONINE-PROTEIN KINASE TOXIN HIPA"/>
    <property type="match status" value="1"/>
</dbReference>